<reference evidence="2 3" key="1">
    <citation type="submission" date="2014-08" db="EMBL/GenBank/DDBJ databases">
        <authorList>
            <person name="Moulin Lionel"/>
        </authorList>
    </citation>
    <scope>NUCLEOTIDE SEQUENCE [LARGE SCALE GENOMIC DNA]</scope>
</reference>
<dbReference type="AlphaFoldDB" id="A0A090G7A5"/>
<dbReference type="InterPro" id="IPR005297">
    <property type="entry name" value="Lipoprotein_repeat"/>
</dbReference>
<dbReference type="GO" id="GO:0043448">
    <property type="term" value="P:alkane catabolic process"/>
    <property type="evidence" value="ECO:0007669"/>
    <property type="project" value="TreeGrafter"/>
</dbReference>
<dbReference type="Proteomes" id="UP000046122">
    <property type="component" value="Unassembled WGS sequence"/>
</dbReference>
<accession>A0A090G7A5</accession>
<dbReference type="PANTHER" id="PTHR39335:SF1">
    <property type="entry name" value="BLL4220 PROTEIN"/>
    <property type="match status" value="1"/>
</dbReference>
<proteinExistence type="predicted"/>
<dbReference type="PIRSF" id="PIRSF029720">
    <property type="entry name" value="UCP029720"/>
    <property type="match status" value="1"/>
</dbReference>
<evidence type="ECO:0008006" key="4">
    <source>
        <dbReference type="Google" id="ProtNLM"/>
    </source>
</evidence>
<evidence type="ECO:0000313" key="3">
    <source>
        <dbReference type="Proteomes" id="UP000046122"/>
    </source>
</evidence>
<protein>
    <recommendedName>
        <fullName evidence="4">Lipoprotein</fullName>
    </recommendedName>
</protein>
<dbReference type="InterPro" id="IPR014558">
    <property type="entry name" value="UCP029720"/>
</dbReference>
<dbReference type="PANTHER" id="PTHR39335">
    <property type="entry name" value="BLL4220 PROTEIN"/>
    <property type="match status" value="1"/>
</dbReference>
<evidence type="ECO:0000256" key="1">
    <source>
        <dbReference type="SAM" id="SignalP"/>
    </source>
</evidence>
<keyword evidence="1" id="KW-0732">Signal</keyword>
<gene>
    <name evidence="2" type="ORF">MPL3365_30104</name>
</gene>
<dbReference type="EMBL" id="CCNE01000023">
    <property type="protein sequence ID" value="CDX58384.1"/>
    <property type="molecule type" value="Genomic_DNA"/>
</dbReference>
<feature type="chain" id="PRO_5001856443" description="Lipoprotein" evidence="1">
    <location>
        <begin position="21"/>
        <end position="125"/>
    </location>
</feature>
<dbReference type="Pfam" id="PF03640">
    <property type="entry name" value="Lipoprotein_15"/>
    <property type="match status" value="2"/>
</dbReference>
<name>A0A090G7A5_MESPL</name>
<feature type="signal peptide" evidence="1">
    <location>
        <begin position="1"/>
        <end position="20"/>
    </location>
</feature>
<evidence type="ECO:0000313" key="2">
    <source>
        <dbReference type="EMBL" id="CDX58384.1"/>
    </source>
</evidence>
<organism evidence="2 3">
    <name type="scientific">Mesorhizobium plurifarium</name>
    <dbReference type="NCBI Taxonomy" id="69974"/>
    <lineage>
        <taxon>Bacteria</taxon>
        <taxon>Pseudomonadati</taxon>
        <taxon>Pseudomonadota</taxon>
        <taxon>Alphaproteobacteria</taxon>
        <taxon>Hyphomicrobiales</taxon>
        <taxon>Phyllobacteriaceae</taxon>
        <taxon>Mesorhizobium</taxon>
    </lineage>
</organism>
<sequence length="125" mass="13435">MKAIALGFAALLLGTAASHAAEAWKEAEVGGTKIYTDAKGMTLYTFDKDEKGKSNCYDKCAANWPPLKAKASAKTEGEWSVVKRTDGTHMWAYDGKPVYTFVKDKKAGDMTGEGVAGAWHVVKAD</sequence>